<keyword evidence="2" id="KW-0238">DNA-binding</keyword>
<keyword evidence="1" id="KW-0805">Transcription regulation</keyword>
<evidence type="ECO:0000313" key="6">
    <source>
        <dbReference type="EMBL" id="MDT0418710.1"/>
    </source>
</evidence>
<proteinExistence type="predicted"/>
<reference evidence="6" key="2">
    <citation type="submission" date="2024-03" db="EMBL/GenBank/DDBJ databases">
        <title>30 novel species of actinomycetes from the DSMZ collection.</title>
        <authorList>
            <person name="Nouioui I."/>
        </authorList>
    </citation>
    <scope>NUCLEOTIDE SEQUENCE</scope>
    <source>
        <strain evidence="8">DSM 41979</strain>
        <strain evidence="6">DSM 41982</strain>
    </source>
</reference>
<evidence type="ECO:0000256" key="3">
    <source>
        <dbReference type="ARBA" id="ARBA00023163"/>
    </source>
</evidence>
<dbReference type="InterPro" id="IPR000792">
    <property type="entry name" value="Tscrpt_reg_LuxR_C"/>
</dbReference>
<dbReference type="Proteomes" id="UP001183607">
    <property type="component" value="Unassembled WGS sequence"/>
</dbReference>
<accession>A0ABD5EER9</accession>
<evidence type="ECO:0000259" key="4">
    <source>
        <dbReference type="PROSITE" id="PS50043"/>
    </source>
</evidence>
<dbReference type="GO" id="GO:0003677">
    <property type="term" value="F:DNA binding"/>
    <property type="evidence" value="ECO:0007669"/>
    <property type="project" value="UniProtKB-KW"/>
</dbReference>
<keyword evidence="3" id="KW-0804">Transcription</keyword>
<evidence type="ECO:0000313" key="8">
    <source>
        <dbReference type="Proteomes" id="UP001183610"/>
    </source>
</evidence>
<dbReference type="PANTHER" id="PTHR44688">
    <property type="entry name" value="DNA-BINDING TRANSCRIPTIONAL ACTIVATOR DEVR_DOSR"/>
    <property type="match status" value="1"/>
</dbReference>
<dbReference type="SUPFAM" id="SSF46894">
    <property type="entry name" value="C-terminal effector domain of the bipartite response regulators"/>
    <property type="match status" value="1"/>
</dbReference>
<sequence>MDGADADPVALARLLELAVAALHETRPEQLWSLAFTELLDALDADLAVRKAEEWSPGEGTVRLWTPEGPAHHLLGPEQLDVIRTGYPFVDHYAAGHPLEPLTARATAGAHAWRHAAPAGQLRDALGSTDILGLPLPRPEKGAIHGCLLHRTGRRPFTPAHLAYARRAQPVIAAVEAHAAHLRAWRTTPGGPEAATVREERAAALGLTPREITVLALLAEARTASAIAQRLGISPRTVHRHLAHLYRKFGTRDRLATVLRARETGVL</sequence>
<dbReference type="PANTHER" id="PTHR44688:SF16">
    <property type="entry name" value="DNA-BINDING TRANSCRIPTIONAL ACTIVATOR DEVR_DOSR"/>
    <property type="match status" value="1"/>
</dbReference>
<reference evidence="7" key="1">
    <citation type="submission" date="2023-07" db="EMBL/GenBank/DDBJ databases">
        <title>30 novel species of actinomycetes from the DSMZ collection.</title>
        <authorList>
            <person name="Nouioui I."/>
        </authorList>
    </citation>
    <scope>NUCLEOTIDE SEQUENCE [LARGE SCALE GENOMIC DNA]</scope>
    <source>
        <strain evidence="5">DSM 41979</strain>
        <strain evidence="7">DSM 41982</strain>
    </source>
</reference>
<organism evidence="6 7">
    <name type="scientific">Streptomyces evansiae</name>
    <dbReference type="NCBI Taxonomy" id="3075535"/>
    <lineage>
        <taxon>Bacteria</taxon>
        <taxon>Bacillati</taxon>
        <taxon>Actinomycetota</taxon>
        <taxon>Actinomycetes</taxon>
        <taxon>Kitasatosporales</taxon>
        <taxon>Streptomycetaceae</taxon>
        <taxon>Streptomyces</taxon>
    </lineage>
</organism>
<dbReference type="SMART" id="SM00421">
    <property type="entry name" value="HTH_LUXR"/>
    <property type="match status" value="1"/>
</dbReference>
<dbReference type="EMBL" id="JAVRER010000051">
    <property type="protein sequence ID" value="MDT0418710.1"/>
    <property type="molecule type" value="Genomic_DNA"/>
</dbReference>
<dbReference type="EMBL" id="JAVRET010000053">
    <property type="protein sequence ID" value="MDT0411524.1"/>
    <property type="molecule type" value="Genomic_DNA"/>
</dbReference>
<protein>
    <submittedName>
        <fullName evidence="6">Helix-turn-helix transcriptional regulator</fullName>
    </submittedName>
</protein>
<dbReference type="RefSeq" id="WP_010278074.1">
    <property type="nucleotide sequence ID" value="NZ_JAVRER010000051.1"/>
</dbReference>
<evidence type="ECO:0000256" key="1">
    <source>
        <dbReference type="ARBA" id="ARBA00023015"/>
    </source>
</evidence>
<dbReference type="Pfam" id="PF00196">
    <property type="entry name" value="GerE"/>
    <property type="match status" value="1"/>
</dbReference>
<name>A0ABD5EER9_9ACTN</name>
<dbReference type="InterPro" id="IPR016032">
    <property type="entry name" value="Sig_transdc_resp-reg_C-effctor"/>
</dbReference>
<dbReference type="CDD" id="cd06170">
    <property type="entry name" value="LuxR_C_like"/>
    <property type="match status" value="1"/>
</dbReference>
<keyword evidence="8" id="KW-1185">Reference proteome</keyword>
<evidence type="ECO:0000313" key="7">
    <source>
        <dbReference type="Proteomes" id="UP001183607"/>
    </source>
</evidence>
<dbReference type="PROSITE" id="PS50043">
    <property type="entry name" value="HTH_LUXR_2"/>
    <property type="match status" value="1"/>
</dbReference>
<feature type="domain" description="HTH luxR-type" evidence="4">
    <location>
        <begin position="199"/>
        <end position="264"/>
    </location>
</feature>
<dbReference type="InterPro" id="IPR036388">
    <property type="entry name" value="WH-like_DNA-bd_sf"/>
</dbReference>
<dbReference type="AlphaFoldDB" id="A0ABD5EER9"/>
<dbReference type="PRINTS" id="PR00038">
    <property type="entry name" value="HTHLUXR"/>
</dbReference>
<dbReference type="Proteomes" id="UP001183610">
    <property type="component" value="Unassembled WGS sequence"/>
</dbReference>
<gene>
    <name evidence="6" type="ORF">RM574_24840</name>
    <name evidence="5" type="ORF">RM698_21075</name>
</gene>
<dbReference type="Gene3D" id="1.10.10.10">
    <property type="entry name" value="Winged helix-like DNA-binding domain superfamily/Winged helix DNA-binding domain"/>
    <property type="match status" value="1"/>
</dbReference>
<comment type="caution">
    <text evidence="6">The sequence shown here is derived from an EMBL/GenBank/DDBJ whole genome shotgun (WGS) entry which is preliminary data.</text>
</comment>
<evidence type="ECO:0000313" key="5">
    <source>
        <dbReference type="EMBL" id="MDT0411524.1"/>
    </source>
</evidence>
<evidence type="ECO:0000256" key="2">
    <source>
        <dbReference type="ARBA" id="ARBA00023125"/>
    </source>
</evidence>